<reference evidence="5 6" key="1">
    <citation type="journal article" date="2014" name="Nat. Commun.">
        <title>Klebsormidium flaccidum genome reveals primary factors for plant terrestrial adaptation.</title>
        <authorList>
            <person name="Hori K."/>
            <person name="Maruyama F."/>
            <person name="Fujisawa T."/>
            <person name="Togashi T."/>
            <person name="Yamamoto N."/>
            <person name="Seo M."/>
            <person name="Sato S."/>
            <person name="Yamada T."/>
            <person name="Mori H."/>
            <person name="Tajima N."/>
            <person name="Moriyama T."/>
            <person name="Ikeuchi M."/>
            <person name="Watanabe M."/>
            <person name="Wada H."/>
            <person name="Kobayashi K."/>
            <person name="Saito M."/>
            <person name="Masuda T."/>
            <person name="Sasaki-Sekimoto Y."/>
            <person name="Mashiguchi K."/>
            <person name="Awai K."/>
            <person name="Shimojima M."/>
            <person name="Masuda S."/>
            <person name="Iwai M."/>
            <person name="Nobusawa T."/>
            <person name="Narise T."/>
            <person name="Kondo S."/>
            <person name="Saito H."/>
            <person name="Sato R."/>
            <person name="Murakawa M."/>
            <person name="Ihara Y."/>
            <person name="Oshima-Yamada Y."/>
            <person name="Ohtaka K."/>
            <person name="Satoh M."/>
            <person name="Sonobe K."/>
            <person name="Ishii M."/>
            <person name="Ohtani R."/>
            <person name="Kanamori-Sato M."/>
            <person name="Honoki R."/>
            <person name="Miyazaki D."/>
            <person name="Mochizuki H."/>
            <person name="Umetsu J."/>
            <person name="Higashi K."/>
            <person name="Shibata D."/>
            <person name="Kamiya Y."/>
            <person name="Sato N."/>
            <person name="Nakamura Y."/>
            <person name="Tabata S."/>
            <person name="Ida S."/>
            <person name="Kurokawa K."/>
            <person name="Ohta H."/>
        </authorList>
    </citation>
    <scope>NUCLEOTIDE SEQUENCE [LARGE SCALE GENOMIC DNA]</scope>
    <source>
        <strain evidence="5 6">NIES-2285</strain>
    </source>
</reference>
<dbReference type="Gene3D" id="3.30.40.10">
    <property type="entry name" value="Zinc/RING finger domain, C3HC4 (zinc finger)"/>
    <property type="match status" value="1"/>
</dbReference>
<dbReference type="InterPro" id="IPR013083">
    <property type="entry name" value="Znf_RING/FYVE/PHD"/>
</dbReference>
<gene>
    <name evidence="5" type="ORF">KFL_000330350</name>
</gene>
<dbReference type="OrthoDB" id="5855668at2759"/>
<dbReference type="InterPro" id="IPR001841">
    <property type="entry name" value="Znf_RING"/>
</dbReference>
<feature type="transmembrane region" description="Helical" evidence="3">
    <location>
        <begin position="70"/>
        <end position="92"/>
    </location>
</feature>
<dbReference type="SMART" id="SM00184">
    <property type="entry name" value="RING"/>
    <property type="match status" value="1"/>
</dbReference>
<dbReference type="Proteomes" id="UP000054558">
    <property type="component" value="Unassembled WGS sequence"/>
</dbReference>
<feature type="domain" description="RING-type" evidence="4">
    <location>
        <begin position="543"/>
        <end position="576"/>
    </location>
</feature>
<sequence length="587" mass="62395">MLLTASGLLVLSSAEPLSRVSAMHVLLGGMLGAGLAHVGVMLAIAAVPGAVVALPWVAALSAYRLGICEALTMLVAGYVYTVAMALALLYLYTQHFSYVQAVYLFVMFHAALAGALRAEPSRSITPGEAPVPPPQVAAILAEGSAGPPEQSWVSMWVPGRGVVLQRTVYFALLACGGAMFAGTTNIWLHAAILRAHSSHDLPLWLALFVASAPVLVLVGLEIHCKLLSAILGTVISLPRGVLAEGVDLLRFVRRRLGYYVPGEARGGGSRYHLRPVRRVFYSHVLRDQEPGAKWGPERDLWLLRNALRRIGYWLAGVKPPVTGRSLSHRRKWAGRGLPSSSECSENEVSGDASSDPTWSPSFEGSAVGYSAAVAAAADDDDGQEASSAFRELPRGSERAGETAGKTNALRESGSEGHSGRRTESEAANGGLLGFLRAGSEPRSPSERGDHPRFALLARRLEGGADAGTEEGAERYEASRSESDAPGWGARFWGGVTCRDDREFDQNVNEERGETGALSGAGEEWDWLAAEGLTPGEALAGQSCPVCLSLRKNLAFGCGHQTCQSCGAGLAKCPICRKRISVRVHLFH</sequence>
<keyword evidence="6" id="KW-1185">Reference proteome</keyword>
<evidence type="ECO:0000256" key="3">
    <source>
        <dbReference type="SAM" id="Phobius"/>
    </source>
</evidence>
<dbReference type="SUPFAM" id="SSF57850">
    <property type="entry name" value="RING/U-box"/>
    <property type="match status" value="1"/>
</dbReference>
<feature type="compositionally biased region" description="Basic and acidic residues" evidence="2">
    <location>
        <begin position="391"/>
        <end position="400"/>
    </location>
</feature>
<dbReference type="InterPro" id="IPR051728">
    <property type="entry name" value="RING-FYVE_E3_ubiquitin-ligase"/>
</dbReference>
<feature type="transmembrane region" description="Helical" evidence="3">
    <location>
        <begin position="201"/>
        <end position="220"/>
    </location>
</feature>
<evidence type="ECO:0000256" key="2">
    <source>
        <dbReference type="SAM" id="MobiDB-lite"/>
    </source>
</evidence>
<keyword evidence="1" id="KW-0863">Zinc-finger</keyword>
<evidence type="ECO:0000313" key="5">
    <source>
        <dbReference type="EMBL" id="GAQ79588.1"/>
    </source>
</evidence>
<feature type="region of interest" description="Disordered" evidence="2">
    <location>
        <begin position="328"/>
        <end position="361"/>
    </location>
</feature>
<evidence type="ECO:0000313" key="6">
    <source>
        <dbReference type="Proteomes" id="UP000054558"/>
    </source>
</evidence>
<dbReference type="PANTHER" id="PTHR14879">
    <property type="entry name" value="CASPASE REGULATOR, RING FINGER DOMAIN-CONTAINING"/>
    <property type="match status" value="1"/>
</dbReference>
<keyword evidence="1" id="KW-0862">Zinc</keyword>
<feature type="transmembrane region" description="Helical" evidence="3">
    <location>
        <begin position="168"/>
        <end position="189"/>
    </location>
</feature>
<dbReference type="STRING" id="105231.A0A1Y1HUQ8"/>
<organism evidence="5 6">
    <name type="scientific">Klebsormidium nitens</name>
    <name type="common">Green alga</name>
    <name type="synonym">Ulothrix nitens</name>
    <dbReference type="NCBI Taxonomy" id="105231"/>
    <lineage>
        <taxon>Eukaryota</taxon>
        <taxon>Viridiplantae</taxon>
        <taxon>Streptophyta</taxon>
        <taxon>Klebsormidiophyceae</taxon>
        <taxon>Klebsormidiales</taxon>
        <taxon>Klebsormidiaceae</taxon>
        <taxon>Klebsormidium</taxon>
    </lineage>
</organism>
<dbReference type="Pfam" id="PF13920">
    <property type="entry name" value="zf-C3HC4_3"/>
    <property type="match status" value="1"/>
</dbReference>
<feature type="compositionally biased region" description="Basic and acidic residues" evidence="2">
    <location>
        <begin position="471"/>
        <end position="482"/>
    </location>
</feature>
<feature type="transmembrane region" description="Helical" evidence="3">
    <location>
        <begin position="38"/>
        <end position="58"/>
    </location>
</feature>
<dbReference type="PROSITE" id="PS50089">
    <property type="entry name" value="ZF_RING_2"/>
    <property type="match status" value="1"/>
</dbReference>
<feature type="transmembrane region" description="Helical" evidence="3">
    <location>
        <begin position="98"/>
        <end position="116"/>
    </location>
</feature>
<dbReference type="AlphaFoldDB" id="A0A1Y1HUQ8"/>
<keyword evidence="3" id="KW-0812">Transmembrane</keyword>
<feature type="compositionally biased region" description="Polar residues" evidence="2">
    <location>
        <begin position="338"/>
        <end position="361"/>
    </location>
</feature>
<dbReference type="PANTHER" id="PTHR14879:SF5">
    <property type="entry name" value="RING-TYPE DOMAIN-CONTAINING PROTEIN"/>
    <property type="match status" value="1"/>
</dbReference>
<protein>
    <submittedName>
        <fullName evidence="5">RING/U-box superfamily protein</fullName>
    </submittedName>
</protein>
<accession>A0A1Y1HUQ8</accession>
<dbReference type="EMBL" id="DF236982">
    <property type="protein sequence ID" value="GAQ79588.1"/>
    <property type="molecule type" value="Genomic_DNA"/>
</dbReference>
<evidence type="ECO:0000256" key="1">
    <source>
        <dbReference type="PROSITE-ProRule" id="PRU00175"/>
    </source>
</evidence>
<feature type="region of interest" description="Disordered" evidence="2">
    <location>
        <begin position="376"/>
        <end position="428"/>
    </location>
</feature>
<dbReference type="GO" id="GO:0008270">
    <property type="term" value="F:zinc ion binding"/>
    <property type="evidence" value="ECO:0007669"/>
    <property type="project" value="UniProtKB-KW"/>
</dbReference>
<keyword evidence="3" id="KW-0472">Membrane</keyword>
<name>A0A1Y1HUQ8_KLENI</name>
<feature type="compositionally biased region" description="Basic and acidic residues" evidence="2">
    <location>
        <begin position="412"/>
        <end position="424"/>
    </location>
</feature>
<feature type="region of interest" description="Disordered" evidence="2">
    <location>
        <begin position="464"/>
        <end position="483"/>
    </location>
</feature>
<keyword evidence="3" id="KW-1133">Transmembrane helix</keyword>
<evidence type="ECO:0000259" key="4">
    <source>
        <dbReference type="PROSITE" id="PS50089"/>
    </source>
</evidence>
<keyword evidence="1" id="KW-0479">Metal-binding</keyword>
<proteinExistence type="predicted"/>